<reference evidence="1" key="1">
    <citation type="journal article" date="2023" name="Mol. Phylogenet. Evol.">
        <title>Genome-scale phylogeny and comparative genomics of the fungal order Sordariales.</title>
        <authorList>
            <person name="Hensen N."/>
            <person name="Bonometti L."/>
            <person name="Westerberg I."/>
            <person name="Brannstrom I.O."/>
            <person name="Guillou S."/>
            <person name="Cros-Aarteil S."/>
            <person name="Calhoun S."/>
            <person name="Haridas S."/>
            <person name="Kuo A."/>
            <person name="Mondo S."/>
            <person name="Pangilinan J."/>
            <person name="Riley R."/>
            <person name="LaButti K."/>
            <person name="Andreopoulos B."/>
            <person name="Lipzen A."/>
            <person name="Chen C."/>
            <person name="Yan M."/>
            <person name="Daum C."/>
            <person name="Ng V."/>
            <person name="Clum A."/>
            <person name="Steindorff A."/>
            <person name="Ohm R.A."/>
            <person name="Martin F."/>
            <person name="Silar P."/>
            <person name="Natvig D.O."/>
            <person name="Lalanne C."/>
            <person name="Gautier V."/>
            <person name="Ament-Velasquez S.L."/>
            <person name="Kruys A."/>
            <person name="Hutchinson M.I."/>
            <person name="Powell A.J."/>
            <person name="Barry K."/>
            <person name="Miller A.N."/>
            <person name="Grigoriev I.V."/>
            <person name="Debuchy R."/>
            <person name="Gladieux P."/>
            <person name="Hiltunen Thoren M."/>
            <person name="Johannesson H."/>
        </authorList>
    </citation>
    <scope>NUCLEOTIDE SEQUENCE</scope>
    <source>
        <strain evidence="1">CBS 757.83</strain>
    </source>
</reference>
<dbReference type="AlphaFoldDB" id="A0AAN6PPR9"/>
<name>A0AAN6PPR9_9PEZI</name>
<proteinExistence type="predicted"/>
<organism evidence="1 2">
    <name type="scientific">Parathielavia hyrcaniae</name>
    <dbReference type="NCBI Taxonomy" id="113614"/>
    <lineage>
        <taxon>Eukaryota</taxon>
        <taxon>Fungi</taxon>
        <taxon>Dikarya</taxon>
        <taxon>Ascomycota</taxon>
        <taxon>Pezizomycotina</taxon>
        <taxon>Sordariomycetes</taxon>
        <taxon>Sordariomycetidae</taxon>
        <taxon>Sordariales</taxon>
        <taxon>Chaetomiaceae</taxon>
        <taxon>Parathielavia</taxon>
    </lineage>
</organism>
<evidence type="ECO:0000313" key="1">
    <source>
        <dbReference type="EMBL" id="KAK4095715.1"/>
    </source>
</evidence>
<sequence>MLREAAAAGPLLCISPTTGGGAAWALGLEVWLGIRRFELAGALVVRLYGCGCPALLRSWRHGRTHSTLLSSVVWNQMVFWVARLITVAVIPMARKEGAAIGRLL</sequence>
<reference evidence="1" key="2">
    <citation type="submission" date="2023-05" db="EMBL/GenBank/DDBJ databases">
        <authorList>
            <consortium name="Lawrence Berkeley National Laboratory"/>
            <person name="Steindorff A."/>
            <person name="Hensen N."/>
            <person name="Bonometti L."/>
            <person name="Westerberg I."/>
            <person name="Brannstrom I.O."/>
            <person name="Guillou S."/>
            <person name="Cros-Aarteil S."/>
            <person name="Calhoun S."/>
            <person name="Haridas S."/>
            <person name="Kuo A."/>
            <person name="Mondo S."/>
            <person name="Pangilinan J."/>
            <person name="Riley R."/>
            <person name="Labutti K."/>
            <person name="Andreopoulos B."/>
            <person name="Lipzen A."/>
            <person name="Chen C."/>
            <person name="Yanf M."/>
            <person name="Daum C."/>
            <person name="Ng V."/>
            <person name="Clum A."/>
            <person name="Ohm R."/>
            <person name="Martin F."/>
            <person name="Silar P."/>
            <person name="Natvig D."/>
            <person name="Lalanne C."/>
            <person name="Gautier V."/>
            <person name="Ament-Velasquez S.L."/>
            <person name="Kruys A."/>
            <person name="Hutchinson M.I."/>
            <person name="Powell A.J."/>
            <person name="Barry K."/>
            <person name="Miller A.N."/>
            <person name="Grigoriev I.V."/>
            <person name="Debuchy R."/>
            <person name="Gladieux P."/>
            <person name="Thoren M.H."/>
            <person name="Johannesson H."/>
        </authorList>
    </citation>
    <scope>NUCLEOTIDE SEQUENCE</scope>
    <source>
        <strain evidence="1">CBS 757.83</strain>
    </source>
</reference>
<keyword evidence="2" id="KW-1185">Reference proteome</keyword>
<accession>A0AAN6PPR9</accession>
<evidence type="ECO:0000313" key="2">
    <source>
        <dbReference type="Proteomes" id="UP001305647"/>
    </source>
</evidence>
<gene>
    <name evidence="1" type="ORF">N658DRAFT_502416</name>
</gene>
<dbReference type="Proteomes" id="UP001305647">
    <property type="component" value="Unassembled WGS sequence"/>
</dbReference>
<dbReference type="EMBL" id="MU863806">
    <property type="protein sequence ID" value="KAK4095715.1"/>
    <property type="molecule type" value="Genomic_DNA"/>
</dbReference>
<comment type="caution">
    <text evidence="1">The sequence shown here is derived from an EMBL/GenBank/DDBJ whole genome shotgun (WGS) entry which is preliminary data.</text>
</comment>
<protein>
    <submittedName>
        <fullName evidence="1">Uncharacterized protein</fullName>
    </submittedName>
</protein>